<keyword evidence="2" id="KW-0732">Signal</keyword>
<evidence type="ECO:0000256" key="1">
    <source>
        <dbReference type="SAM" id="Phobius"/>
    </source>
</evidence>
<feature type="transmembrane region" description="Helical" evidence="1">
    <location>
        <begin position="57"/>
        <end position="77"/>
    </location>
</feature>
<dbReference type="EMBL" id="FNBW01000003">
    <property type="protein sequence ID" value="SDF44890.1"/>
    <property type="molecule type" value="Genomic_DNA"/>
</dbReference>
<feature type="signal peptide" evidence="2">
    <location>
        <begin position="1"/>
        <end position="29"/>
    </location>
</feature>
<feature type="transmembrane region" description="Helical" evidence="1">
    <location>
        <begin position="84"/>
        <end position="104"/>
    </location>
</feature>
<dbReference type="Proteomes" id="UP000198615">
    <property type="component" value="Unassembled WGS sequence"/>
</dbReference>
<organism evidence="3 4">
    <name type="scientific">Thalassobaculum litoreum DSM 18839</name>
    <dbReference type="NCBI Taxonomy" id="1123362"/>
    <lineage>
        <taxon>Bacteria</taxon>
        <taxon>Pseudomonadati</taxon>
        <taxon>Pseudomonadota</taxon>
        <taxon>Alphaproteobacteria</taxon>
        <taxon>Rhodospirillales</taxon>
        <taxon>Thalassobaculaceae</taxon>
        <taxon>Thalassobaculum</taxon>
    </lineage>
</organism>
<feature type="transmembrane region" description="Helical" evidence="1">
    <location>
        <begin position="116"/>
        <end position="137"/>
    </location>
</feature>
<keyword evidence="1" id="KW-0472">Membrane</keyword>
<dbReference type="AlphaFoldDB" id="A0A8G2BFZ6"/>
<protein>
    <submittedName>
        <fullName evidence="3">Uncharacterized protein</fullName>
    </submittedName>
</protein>
<keyword evidence="1" id="KW-1133">Transmembrane helix</keyword>
<sequence length="139" mass="13629">MGGMVRLDFFKTIVVALAAVCLMATPVMAQQAGSATLDQGVPSPAIVQSLGDARDEAHTISSVSAALLGAAAGALALNVITGGAALTPIIGLPASNILGGTWMAATGSLPLAGEMAVHTVTAATVAFGGALMGMYFVSE</sequence>
<name>A0A8G2BFZ6_9PROT</name>
<keyword evidence="4" id="KW-1185">Reference proteome</keyword>
<accession>A0A8G2BFZ6</accession>
<gene>
    <name evidence="3" type="ORF">SAMN05660686_01401</name>
</gene>
<keyword evidence="1" id="KW-0812">Transmembrane</keyword>
<feature type="chain" id="PRO_5034636268" evidence="2">
    <location>
        <begin position="30"/>
        <end position="139"/>
    </location>
</feature>
<comment type="caution">
    <text evidence="3">The sequence shown here is derived from an EMBL/GenBank/DDBJ whole genome shotgun (WGS) entry which is preliminary data.</text>
</comment>
<evidence type="ECO:0000313" key="3">
    <source>
        <dbReference type="EMBL" id="SDF44890.1"/>
    </source>
</evidence>
<proteinExistence type="predicted"/>
<evidence type="ECO:0000313" key="4">
    <source>
        <dbReference type="Proteomes" id="UP000198615"/>
    </source>
</evidence>
<reference evidence="3 4" key="1">
    <citation type="submission" date="2016-10" db="EMBL/GenBank/DDBJ databases">
        <authorList>
            <person name="Varghese N."/>
            <person name="Submissions S."/>
        </authorList>
    </citation>
    <scope>NUCLEOTIDE SEQUENCE [LARGE SCALE GENOMIC DNA]</scope>
    <source>
        <strain evidence="3 4">DSM 18839</strain>
    </source>
</reference>
<evidence type="ECO:0000256" key="2">
    <source>
        <dbReference type="SAM" id="SignalP"/>
    </source>
</evidence>